<protein>
    <submittedName>
        <fullName evidence="2">Uncharacterized protein</fullName>
    </submittedName>
</protein>
<keyword evidence="1" id="KW-0175">Coiled coil</keyword>
<gene>
    <name evidence="2" type="ORF">DFP72DRAFT_1077363</name>
</gene>
<evidence type="ECO:0000313" key="3">
    <source>
        <dbReference type="Proteomes" id="UP000521943"/>
    </source>
</evidence>
<reference evidence="2 3" key="1">
    <citation type="submission" date="2020-07" db="EMBL/GenBank/DDBJ databases">
        <title>Comparative genomics of pyrophilous fungi reveals a link between fire events and developmental genes.</title>
        <authorList>
            <consortium name="DOE Joint Genome Institute"/>
            <person name="Steindorff A.S."/>
            <person name="Carver A."/>
            <person name="Calhoun S."/>
            <person name="Stillman K."/>
            <person name="Liu H."/>
            <person name="Lipzen A."/>
            <person name="Pangilinan J."/>
            <person name="Labutti K."/>
            <person name="Bruns T.D."/>
            <person name="Grigoriev I.V."/>
        </authorList>
    </citation>
    <scope>NUCLEOTIDE SEQUENCE [LARGE SCALE GENOMIC DNA]</scope>
    <source>
        <strain evidence="2 3">CBS 144469</strain>
    </source>
</reference>
<evidence type="ECO:0000256" key="1">
    <source>
        <dbReference type="SAM" id="Coils"/>
    </source>
</evidence>
<proteinExistence type="predicted"/>
<evidence type="ECO:0000313" key="2">
    <source>
        <dbReference type="EMBL" id="KAF6745586.1"/>
    </source>
</evidence>
<dbReference type="Gene3D" id="6.10.250.3110">
    <property type="match status" value="1"/>
</dbReference>
<dbReference type="AlphaFoldDB" id="A0A8H6HFX3"/>
<feature type="coiled-coil region" evidence="1">
    <location>
        <begin position="70"/>
        <end position="125"/>
    </location>
</feature>
<name>A0A8H6HFX3_9AGAR</name>
<keyword evidence="3" id="KW-1185">Reference proteome</keyword>
<dbReference type="EMBL" id="JACGCI010000104">
    <property type="protein sequence ID" value="KAF6745586.1"/>
    <property type="molecule type" value="Genomic_DNA"/>
</dbReference>
<comment type="caution">
    <text evidence="2">The sequence shown here is derived from an EMBL/GenBank/DDBJ whole genome shotgun (WGS) entry which is preliminary data.</text>
</comment>
<dbReference type="Proteomes" id="UP000521943">
    <property type="component" value="Unassembled WGS sequence"/>
</dbReference>
<sequence length="130" mass="15204">MNSLDAVLNGREYLRLMVHHGHLIASWFRSFNKLKVQLRSPKPTTIVVVLMADPENEALKIYYLAMAEENEALKIHLAEKNIEIGALEKEEESLHMEYKVLQMEIRMLEDEGTQLSDRLKALQSLRWRRS</sequence>
<accession>A0A8H6HFX3</accession>
<organism evidence="2 3">
    <name type="scientific">Ephemerocybe angulata</name>
    <dbReference type="NCBI Taxonomy" id="980116"/>
    <lineage>
        <taxon>Eukaryota</taxon>
        <taxon>Fungi</taxon>
        <taxon>Dikarya</taxon>
        <taxon>Basidiomycota</taxon>
        <taxon>Agaricomycotina</taxon>
        <taxon>Agaricomycetes</taxon>
        <taxon>Agaricomycetidae</taxon>
        <taxon>Agaricales</taxon>
        <taxon>Agaricineae</taxon>
        <taxon>Psathyrellaceae</taxon>
        <taxon>Ephemerocybe</taxon>
    </lineage>
</organism>